<dbReference type="PANTHER" id="PTHR46796">
    <property type="entry name" value="HTH-TYPE TRANSCRIPTIONAL ACTIVATOR RHAS-RELATED"/>
    <property type="match status" value="1"/>
</dbReference>
<evidence type="ECO:0000313" key="5">
    <source>
        <dbReference type="EMBL" id="PKV76723.1"/>
    </source>
</evidence>
<accession>A0A2N3V522</accession>
<dbReference type="OrthoDB" id="9799345at2"/>
<dbReference type="SUPFAM" id="SSF46689">
    <property type="entry name" value="Homeodomain-like"/>
    <property type="match status" value="1"/>
</dbReference>
<sequence>MAVVFDTGFVAPAERAHAIITAMQEASAPCNVVHENPDGRTHAQFDVWEFGDANIFRADMSGIQLIRTPKQIRTTPSPMLAIAVHGKGAARYEQDGLQRELAVGDLHLMDLNAPYDFRWVGDGGSTCLHVPLDQLDLPVERIRRAAPHLHRSPFYRLVSGHITEMTRQADALSTHPTARLTGSASIDLIRGLLLSATEPDRHDGAVLPSEIALAEIRNYVRRNLADPELDAARIAAALNISLRHLYKICAAADYSLAQWIIGQRLDRIRDDLADPRLRHCSIAIIAFRWGFRDASHFTRRFRVTYGVTPREWRRSTAEDSRNGVFGDPQV</sequence>
<dbReference type="SMART" id="SM00342">
    <property type="entry name" value="HTH_ARAC"/>
    <property type="match status" value="1"/>
</dbReference>
<gene>
    <name evidence="5" type="ORF">ATK86_7125</name>
</gene>
<comment type="caution">
    <text evidence="5">The sequence shown here is derived from an EMBL/GenBank/DDBJ whole genome shotgun (WGS) entry which is preliminary data.</text>
</comment>
<keyword evidence="2 5" id="KW-0238">DNA-binding</keyword>
<dbReference type="InterPro" id="IPR035418">
    <property type="entry name" value="AraC-bd_2"/>
</dbReference>
<dbReference type="InterPro" id="IPR050204">
    <property type="entry name" value="AraC_XylS_family_regulators"/>
</dbReference>
<dbReference type="InterPro" id="IPR020449">
    <property type="entry name" value="Tscrpt_reg_AraC-type_HTH"/>
</dbReference>
<dbReference type="Pfam" id="PF14525">
    <property type="entry name" value="AraC_binding_2"/>
    <property type="match status" value="1"/>
</dbReference>
<dbReference type="Pfam" id="PF12833">
    <property type="entry name" value="HTH_18"/>
    <property type="match status" value="1"/>
</dbReference>
<evidence type="ECO:0000313" key="6">
    <source>
        <dbReference type="Proteomes" id="UP000233766"/>
    </source>
</evidence>
<evidence type="ECO:0000259" key="4">
    <source>
        <dbReference type="PROSITE" id="PS01124"/>
    </source>
</evidence>
<dbReference type="Proteomes" id="UP000233766">
    <property type="component" value="Unassembled WGS sequence"/>
</dbReference>
<evidence type="ECO:0000256" key="1">
    <source>
        <dbReference type="ARBA" id="ARBA00023015"/>
    </source>
</evidence>
<dbReference type="InterPro" id="IPR018060">
    <property type="entry name" value="HTH_AraC"/>
</dbReference>
<feature type="domain" description="HTH araC/xylS-type" evidence="4">
    <location>
        <begin position="214"/>
        <end position="315"/>
    </location>
</feature>
<dbReference type="InterPro" id="IPR009057">
    <property type="entry name" value="Homeodomain-like_sf"/>
</dbReference>
<dbReference type="AlphaFoldDB" id="A0A2N3V522"/>
<evidence type="ECO:0000256" key="2">
    <source>
        <dbReference type="ARBA" id="ARBA00023125"/>
    </source>
</evidence>
<keyword evidence="1" id="KW-0805">Transcription regulation</keyword>
<reference evidence="5 6" key="1">
    <citation type="submission" date="2017-12" db="EMBL/GenBank/DDBJ databases">
        <title>Sequencing the genomes of 1000 Actinobacteria strains.</title>
        <authorList>
            <person name="Klenk H.-P."/>
        </authorList>
    </citation>
    <scope>NUCLEOTIDE SEQUENCE [LARGE SCALE GENOMIC DNA]</scope>
    <source>
        <strain evidence="5 6">DSM 44489</strain>
    </source>
</reference>
<dbReference type="RefSeq" id="WP_101468896.1">
    <property type="nucleotide sequence ID" value="NZ_PJMW01000003.1"/>
</dbReference>
<dbReference type="EMBL" id="PJMW01000003">
    <property type="protein sequence ID" value="PKV76723.1"/>
    <property type="molecule type" value="Genomic_DNA"/>
</dbReference>
<protein>
    <submittedName>
        <fullName evidence="5">AraC-like DNA-binding protein</fullName>
    </submittedName>
</protein>
<dbReference type="PRINTS" id="PR00032">
    <property type="entry name" value="HTHARAC"/>
</dbReference>
<organism evidence="5 6">
    <name type="scientific">Nocardia fluminea</name>
    <dbReference type="NCBI Taxonomy" id="134984"/>
    <lineage>
        <taxon>Bacteria</taxon>
        <taxon>Bacillati</taxon>
        <taxon>Actinomycetota</taxon>
        <taxon>Actinomycetes</taxon>
        <taxon>Mycobacteriales</taxon>
        <taxon>Nocardiaceae</taxon>
        <taxon>Nocardia</taxon>
    </lineage>
</organism>
<dbReference type="GO" id="GO:0003700">
    <property type="term" value="F:DNA-binding transcription factor activity"/>
    <property type="evidence" value="ECO:0007669"/>
    <property type="project" value="InterPro"/>
</dbReference>
<dbReference type="GO" id="GO:0043565">
    <property type="term" value="F:sequence-specific DNA binding"/>
    <property type="evidence" value="ECO:0007669"/>
    <property type="project" value="InterPro"/>
</dbReference>
<dbReference type="Gene3D" id="1.10.10.60">
    <property type="entry name" value="Homeodomain-like"/>
    <property type="match status" value="1"/>
</dbReference>
<proteinExistence type="predicted"/>
<evidence type="ECO:0000256" key="3">
    <source>
        <dbReference type="ARBA" id="ARBA00023163"/>
    </source>
</evidence>
<dbReference type="PROSITE" id="PS01124">
    <property type="entry name" value="HTH_ARAC_FAMILY_2"/>
    <property type="match status" value="1"/>
</dbReference>
<dbReference type="PANTHER" id="PTHR46796:SF6">
    <property type="entry name" value="ARAC SUBFAMILY"/>
    <property type="match status" value="1"/>
</dbReference>
<name>A0A2N3V522_9NOCA</name>
<keyword evidence="6" id="KW-1185">Reference proteome</keyword>
<keyword evidence="3" id="KW-0804">Transcription</keyword>